<organism evidence="2 3">
    <name type="scientific">Polynucleobacter paneuropaeus</name>
    <dbReference type="NCBI Taxonomy" id="2527775"/>
    <lineage>
        <taxon>Bacteria</taxon>
        <taxon>Pseudomonadati</taxon>
        <taxon>Pseudomonadota</taxon>
        <taxon>Betaproteobacteria</taxon>
        <taxon>Burkholderiales</taxon>
        <taxon>Burkholderiaceae</taxon>
        <taxon>Polynucleobacter</taxon>
    </lineage>
</organism>
<dbReference type="GO" id="GO:0016757">
    <property type="term" value="F:glycosyltransferase activity"/>
    <property type="evidence" value="ECO:0007669"/>
    <property type="project" value="InterPro"/>
</dbReference>
<evidence type="ECO:0000259" key="1">
    <source>
        <dbReference type="Pfam" id="PF00534"/>
    </source>
</evidence>
<dbReference type="Pfam" id="PF00534">
    <property type="entry name" value="Glycos_transf_1"/>
    <property type="match status" value="1"/>
</dbReference>
<sequence>MGYDIYTWQSVLTDHQAYTYEALAKQAGGEVIPYVVTKEDEIRKIQGWQDLNPLSSKKRLIPRNNFFWFCFSVIREQRNSVHIFASPFSDIRFIPCMLFASWLGAEYYIISESYSPRLDGYLQETSPFFGYIKVLIRPWLYKLYGSLLKSSVAGIFTISQRSHAQFLGAGFPISKLFGFGYFIPQQIKDVDQSRDDMRYSFNPTLKIIFIGSLLKTKGFDLLIDVGKILWNQGSKISIDMYGPGNSDLLRFSSRNIQYGGVIPFGNSQGVMGKYDLVLVPSRYDGWGVVVNEAILAGVPVICSDEVGAGVLIDKFNCGVKFKSGDIDELSHQIIRLEKNAKSLKILKENAGKAVKFIDPEIAAIYMLRIIRAPHSERATIPSPWYKS</sequence>
<name>A0A2Z4JQS2_9BURK</name>
<dbReference type="Proteomes" id="UP000248592">
    <property type="component" value="Chromosome"/>
</dbReference>
<dbReference type="AlphaFoldDB" id="A0A2Z4JQS2"/>
<dbReference type="PANTHER" id="PTHR12526">
    <property type="entry name" value="GLYCOSYLTRANSFERASE"/>
    <property type="match status" value="1"/>
</dbReference>
<dbReference type="InterPro" id="IPR001296">
    <property type="entry name" value="Glyco_trans_1"/>
</dbReference>
<dbReference type="RefSeq" id="WP_112294312.1">
    <property type="nucleotide sequence ID" value="NZ_CBCSBS010000003.1"/>
</dbReference>
<dbReference type="CDD" id="cd03801">
    <property type="entry name" value="GT4_PimA-like"/>
    <property type="match status" value="1"/>
</dbReference>
<dbReference type="Gene3D" id="3.40.50.2000">
    <property type="entry name" value="Glycogen Phosphorylase B"/>
    <property type="match status" value="1"/>
</dbReference>
<protein>
    <recommendedName>
        <fullName evidence="1">Glycosyl transferase family 1 domain-containing protein</fullName>
    </recommendedName>
</protein>
<feature type="domain" description="Glycosyl transferase family 1" evidence="1">
    <location>
        <begin position="205"/>
        <end position="351"/>
    </location>
</feature>
<dbReference type="EMBL" id="CP030085">
    <property type="protein sequence ID" value="AWW49204.1"/>
    <property type="molecule type" value="Genomic_DNA"/>
</dbReference>
<accession>A0A2Z4JQS2</accession>
<dbReference type="SUPFAM" id="SSF53756">
    <property type="entry name" value="UDP-Glycosyltransferase/glycogen phosphorylase"/>
    <property type="match status" value="1"/>
</dbReference>
<gene>
    <name evidence="2" type="ORF">Pas1_01720</name>
</gene>
<evidence type="ECO:0000313" key="3">
    <source>
        <dbReference type="Proteomes" id="UP000248592"/>
    </source>
</evidence>
<reference evidence="3" key="1">
    <citation type="submission" date="2018-06" db="EMBL/GenBank/DDBJ databases">
        <title>Description of a new Polynucleobacter species.</title>
        <authorList>
            <person name="Hahn M.W."/>
        </authorList>
    </citation>
    <scope>NUCLEOTIDE SEQUENCE [LARGE SCALE GENOMIC DNA]</scope>
    <source>
        <strain evidence="3">MG-25-Pas1-D2</strain>
    </source>
</reference>
<evidence type="ECO:0000313" key="2">
    <source>
        <dbReference type="EMBL" id="AWW49204.1"/>
    </source>
</evidence>
<proteinExistence type="predicted"/>